<protein>
    <submittedName>
        <fullName evidence="2">Uncharacterized protein</fullName>
    </submittedName>
</protein>
<dbReference type="EMBL" id="CAJNIZ010000243">
    <property type="protein sequence ID" value="CAE7156748.1"/>
    <property type="molecule type" value="Genomic_DNA"/>
</dbReference>
<feature type="non-terminal residue" evidence="2">
    <location>
        <position position="1"/>
    </location>
</feature>
<accession>A0A812IQ87</accession>
<evidence type="ECO:0000313" key="3">
    <source>
        <dbReference type="Proteomes" id="UP000649617"/>
    </source>
</evidence>
<dbReference type="Proteomes" id="UP000649617">
    <property type="component" value="Unassembled WGS sequence"/>
</dbReference>
<gene>
    <name evidence="2" type="ORF">SPIL2461_LOCUS354</name>
</gene>
<dbReference type="AlphaFoldDB" id="A0A812IQ87"/>
<feature type="region of interest" description="Disordered" evidence="1">
    <location>
        <begin position="198"/>
        <end position="236"/>
    </location>
</feature>
<reference evidence="2" key="1">
    <citation type="submission" date="2021-02" db="EMBL/GenBank/DDBJ databases">
        <authorList>
            <person name="Dougan E. K."/>
            <person name="Rhodes N."/>
            <person name="Thang M."/>
            <person name="Chan C."/>
        </authorList>
    </citation>
    <scope>NUCLEOTIDE SEQUENCE</scope>
</reference>
<comment type="caution">
    <text evidence="2">The sequence shown here is derived from an EMBL/GenBank/DDBJ whole genome shotgun (WGS) entry which is preliminary data.</text>
</comment>
<proteinExistence type="predicted"/>
<dbReference type="OrthoDB" id="431837at2759"/>
<sequence>HAGKLEGKPLEEVTTEIAKLQRQACDAILDNGELWYVTTTDRGSNEVSARGITQSYISSRLGLAPVYYANSDCFEHLGHLITLGGMKLVDEELRAVRQWKYYSSLAVFSNTARGLGKKIYRQWCVEHSPSSAKERVFKLFPRCNSGRWNSTDETQKRIIACGQDMFQPVLKKVLSAAICDDKCGPASLTVWSDPSVPITDSAEQAEPPNKRARVSSESSVPQPKGKAKAKAQAKGTAKGSDSWQLVDGLAIQETQAYTEKIGKYRRSTLTCAEDKLWWLLIEIMNCCKQPTVHFSAFLKKRCATDFVAKHGNALTQLVHGRAQDFMCEFEQILDNPDLAKILDRAVRMLPAEESSFGFSLNRWAGFGLDNLLT</sequence>
<organism evidence="2 3">
    <name type="scientific">Symbiodinium pilosum</name>
    <name type="common">Dinoflagellate</name>
    <dbReference type="NCBI Taxonomy" id="2952"/>
    <lineage>
        <taxon>Eukaryota</taxon>
        <taxon>Sar</taxon>
        <taxon>Alveolata</taxon>
        <taxon>Dinophyceae</taxon>
        <taxon>Suessiales</taxon>
        <taxon>Symbiodiniaceae</taxon>
        <taxon>Symbiodinium</taxon>
    </lineage>
</organism>
<name>A0A812IQ87_SYMPI</name>
<keyword evidence="3" id="KW-1185">Reference proteome</keyword>
<evidence type="ECO:0000313" key="2">
    <source>
        <dbReference type="EMBL" id="CAE7156748.1"/>
    </source>
</evidence>
<evidence type="ECO:0000256" key="1">
    <source>
        <dbReference type="SAM" id="MobiDB-lite"/>
    </source>
</evidence>